<organism evidence="1 2">
    <name type="scientific">Trema orientale</name>
    <name type="common">Charcoal tree</name>
    <name type="synonym">Celtis orientalis</name>
    <dbReference type="NCBI Taxonomy" id="63057"/>
    <lineage>
        <taxon>Eukaryota</taxon>
        <taxon>Viridiplantae</taxon>
        <taxon>Streptophyta</taxon>
        <taxon>Embryophyta</taxon>
        <taxon>Tracheophyta</taxon>
        <taxon>Spermatophyta</taxon>
        <taxon>Magnoliopsida</taxon>
        <taxon>eudicotyledons</taxon>
        <taxon>Gunneridae</taxon>
        <taxon>Pentapetalae</taxon>
        <taxon>rosids</taxon>
        <taxon>fabids</taxon>
        <taxon>Rosales</taxon>
        <taxon>Cannabaceae</taxon>
        <taxon>Trema</taxon>
    </lineage>
</organism>
<name>A0A2P5AA18_TREOI</name>
<sequence length="107" mass="11648">MGGGFDMKADKGKRKWLWDFTDQVRPGENIASPSTLLQGSGFGLSLRNKAEEEVAEPEVSISGAQIVRRSETLGFGTNGTLKNRAVGVFGVGGLRILFSLFQFQNIR</sequence>
<dbReference type="EMBL" id="JXTC01001020">
    <property type="protein sequence ID" value="PON33387.1"/>
    <property type="molecule type" value="Genomic_DNA"/>
</dbReference>
<reference evidence="2" key="1">
    <citation type="submission" date="2016-06" db="EMBL/GenBank/DDBJ databases">
        <title>Parallel loss of symbiosis genes in relatives of nitrogen-fixing non-legume Parasponia.</title>
        <authorList>
            <person name="Van Velzen R."/>
            <person name="Holmer R."/>
            <person name="Bu F."/>
            <person name="Rutten L."/>
            <person name="Van Zeijl A."/>
            <person name="Liu W."/>
            <person name="Santuari L."/>
            <person name="Cao Q."/>
            <person name="Sharma T."/>
            <person name="Shen D."/>
            <person name="Roswanjaya Y."/>
            <person name="Wardhani T."/>
            <person name="Kalhor M.S."/>
            <person name="Jansen J."/>
            <person name="Van den Hoogen J."/>
            <person name="Gungor B."/>
            <person name="Hartog M."/>
            <person name="Hontelez J."/>
            <person name="Verver J."/>
            <person name="Yang W.-C."/>
            <person name="Schijlen E."/>
            <person name="Repin R."/>
            <person name="Schilthuizen M."/>
            <person name="Schranz E."/>
            <person name="Heidstra R."/>
            <person name="Miyata K."/>
            <person name="Fedorova E."/>
            <person name="Kohlen W."/>
            <person name="Bisseling T."/>
            <person name="Smit S."/>
            <person name="Geurts R."/>
        </authorList>
    </citation>
    <scope>NUCLEOTIDE SEQUENCE [LARGE SCALE GENOMIC DNA]</scope>
    <source>
        <strain evidence="2">cv. RG33-2</strain>
    </source>
</reference>
<accession>A0A2P5AA18</accession>
<proteinExistence type="predicted"/>
<protein>
    <submittedName>
        <fullName evidence="1">Uncharacterized protein</fullName>
    </submittedName>
</protein>
<comment type="caution">
    <text evidence="1">The sequence shown here is derived from an EMBL/GenBank/DDBJ whole genome shotgun (WGS) entry which is preliminary data.</text>
</comment>
<gene>
    <name evidence="1" type="ORF">TorRG33x02_354980</name>
</gene>
<dbReference type="OrthoDB" id="10310924at2759"/>
<dbReference type="AlphaFoldDB" id="A0A2P5AA18"/>
<evidence type="ECO:0000313" key="2">
    <source>
        <dbReference type="Proteomes" id="UP000237000"/>
    </source>
</evidence>
<evidence type="ECO:0000313" key="1">
    <source>
        <dbReference type="EMBL" id="PON33387.1"/>
    </source>
</evidence>
<dbReference type="Proteomes" id="UP000237000">
    <property type="component" value="Unassembled WGS sequence"/>
</dbReference>
<dbReference type="InParanoid" id="A0A2P5AA18"/>
<keyword evidence="2" id="KW-1185">Reference proteome</keyword>